<proteinExistence type="predicted"/>
<gene>
    <name evidence="2" type="ORF">TARUN_8897</name>
</gene>
<name>A0A395NBT6_TRIAR</name>
<reference evidence="2 3" key="1">
    <citation type="journal article" date="2018" name="PLoS Pathog.">
        <title>Evolution of structural diversity of trichothecenes, a family of toxins produced by plant pathogenic and entomopathogenic fungi.</title>
        <authorList>
            <person name="Proctor R.H."/>
            <person name="McCormick S.P."/>
            <person name="Kim H.S."/>
            <person name="Cardoza R.E."/>
            <person name="Stanley A.M."/>
            <person name="Lindo L."/>
            <person name="Kelly A."/>
            <person name="Brown D.W."/>
            <person name="Lee T."/>
            <person name="Vaughan M.M."/>
            <person name="Alexander N.J."/>
            <person name="Busman M."/>
            <person name="Gutierrez S."/>
        </authorList>
    </citation>
    <scope>NUCLEOTIDE SEQUENCE [LARGE SCALE GENOMIC DNA]</scope>
    <source>
        <strain evidence="2 3">IBT 40837</strain>
    </source>
</reference>
<dbReference type="EMBL" id="PXOA01000658">
    <property type="protein sequence ID" value="RFU73351.1"/>
    <property type="molecule type" value="Genomic_DNA"/>
</dbReference>
<evidence type="ECO:0000313" key="2">
    <source>
        <dbReference type="EMBL" id="RFU73351.1"/>
    </source>
</evidence>
<dbReference type="STRING" id="490622.A0A395NBT6"/>
<sequence length="275" mass="30983">MPRCDITRKPSLIDNLKKDWVSTKATIQTDHEEFITTSETSAELSFMQLLIAALRYFPLLSAEATLQDFDGEWEAPAVNDDYCKFLCQTALRLGFDNEKVQKNASVISTPKKESSTRQEVTQGAEGTKAQNVRKVLQKARKAQTAQMAQTAQTVQTVQTAREPQDQQNEFDEAALPTANNRRMRPLELDDEAEDIAINPKNKSSQLPPPKRVKRTRAPIQEVTEPIQITTMNVDENETAPEAEFTEITSREGSPEFPIMRTARIEPLEDDEGEIT</sequence>
<dbReference type="Proteomes" id="UP000266272">
    <property type="component" value="Unassembled WGS sequence"/>
</dbReference>
<protein>
    <submittedName>
        <fullName evidence="2">Cyclohexanone monooxygenase</fullName>
    </submittedName>
</protein>
<organism evidence="2 3">
    <name type="scientific">Trichoderma arundinaceum</name>
    <dbReference type="NCBI Taxonomy" id="490622"/>
    <lineage>
        <taxon>Eukaryota</taxon>
        <taxon>Fungi</taxon>
        <taxon>Dikarya</taxon>
        <taxon>Ascomycota</taxon>
        <taxon>Pezizomycotina</taxon>
        <taxon>Sordariomycetes</taxon>
        <taxon>Hypocreomycetidae</taxon>
        <taxon>Hypocreales</taxon>
        <taxon>Hypocreaceae</taxon>
        <taxon>Trichoderma</taxon>
    </lineage>
</organism>
<dbReference type="AlphaFoldDB" id="A0A395NBT6"/>
<dbReference type="OrthoDB" id="4934858at2759"/>
<comment type="caution">
    <text evidence="2">The sequence shown here is derived from an EMBL/GenBank/DDBJ whole genome shotgun (WGS) entry which is preliminary data.</text>
</comment>
<feature type="region of interest" description="Disordered" evidence="1">
    <location>
        <begin position="106"/>
        <end position="129"/>
    </location>
</feature>
<dbReference type="InterPro" id="IPR022198">
    <property type="entry name" value="DUF3723"/>
</dbReference>
<feature type="region of interest" description="Disordered" evidence="1">
    <location>
        <begin position="196"/>
        <end position="223"/>
    </location>
</feature>
<accession>A0A395NBT6</accession>
<evidence type="ECO:0000256" key="1">
    <source>
        <dbReference type="SAM" id="MobiDB-lite"/>
    </source>
</evidence>
<dbReference type="GO" id="GO:0004497">
    <property type="term" value="F:monooxygenase activity"/>
    <property type="evidence" value="ECO:0007669"/>
    <property type="project" value="UniProtKB-KW"/>
</dbReference>
<keyword evidence="2" id="KW-0560">Oxidoreductase</keyword>
<keyword evidence="2" id="KW-0503">Monooxygenase</keyword>
<evidence type="ECO:0000313" key="3">
    <source>
        <dbReference type="Proteomes" id="UP000266272"/>
    </source>
</evidence>
<keyword evidence="3" id="KW-1185">Reference proteome</keyword>
<feature type="region of interest" description="Disordered" evidence="1">
    <location>
        <begin position="247"/>
        <end position="275"/>
    </location>
</feature>
<dbReference type="Pfam" id="PF12520">
    <property type="entry name" value="DUF3723"/>
    <property type="match status" value="1"/>
</dbReference>